<evidence type="ECO:0008006" key="4">
    <source>
        <dbReference type="Google" id="ProtNLM"/>
    </source>
</evidence>
<feature type="region of interest" description="Disordered" evidence="1">
    <location>
        <begin position="138"/>
        <end position="164"/>
    </location>
</feature>
<sequence>YDTFTSESCGSQCEAVSLASNENIKVRVLCAPTNIRMLKAIYQEYPNVTVEELRFDEYSLNTRRMLDLMAVSDGNLPLYLHVVQRILRDLRLAQQHNGSSFDYGAFKQKLSEENLAPQQLAPLKQRLETLESFMVESQAKKGPRLGGKKKKKSKVPASTAPGTDWTPRNGTLTVVDLSCPCVTPEMACSLFNICLSLFLEEGGNVGKVVALDEAHKYMTDSPECKTLTESLLATIRLQRHMGVRVIISTQEPTISPKLLDLCSVTIVHRFTSPDWLRALSKHLAGVSSVSLLLDKAKRSTLVGEDDEEEEVEVGALKLGGEGDPKLELFSEIVGLRVGEALIFAPSAIMGVDETRREVKRLGHGVMKIRVRKRVTDDGGMSFVAD</sequence>
<name>A0AA40AXA1_9PEZI</name>
<feature type="non-terminal residue" evidence="2">
    <location>
        <position position="1"/>
    </location>
</feature>
<evidence type="ECO:0000313" key="3">
    <source>
        <dbReference type="Proteomes" id="UP001172159"/>
    </source>
</evidence>
<organism evidence="2 3">
    <name type="scientific">Apiosordaria backusii</name>
    <dbReference type="NCBI Taxonomy" id="314023"/>
    <lineage>
        <taxon>Eukaryota</taxon>
        <taxon>Fungi</taxon>
        <taxon>Dikarya</taxon>
        <taxon>Ascomycota</taxon>
        <taxon>Pezizomycotina</taxon>
        <taxon>Sordariomycetes</taxon>
        <taxon>Sordariomycetidae</taxon>
        <taxon>Sordariales</taxon>
        <taxon>Lasiosphaeriaceae</taxon>
        <taxon>Apiosordaria</taxon>
    </lineage>
</organism>
<dbReference type="Proteomes" id="UP001172159">
    <property type="component" value="Unassembled WGS sequence"/>
</dbReference>
<dbReference type="Gene3D" id="3.40.50.300">
    <property type="entry name" value="P-loop containing nucleotide triphosphate hydrolases"/>
    <property type="match status" value="1"/>
</dbReference>
<comment type="caution">
    <text evidence="2">The sequence shown here is derived from an EMBL/GenBank/DDBJ whole genome shotgun (WGS) entry which is preliminary data.</text>
</comment>
<feature type="compositionally biased region" description="Basic residues" evidence="1">
    <location>
        <begin position="141"/>
        <end position="154"/>
    </location>
</feature>
<evidence type="ECO:0000313" key="2">
    <source>
        <dbReference type="EMBL" id="KAK0723672.1"/>
    </source>
</evidence>
<evidence type="ECO:0000256" key="1">
    <source>
        <dbReference type="SAM" id="MobiDB-lite"/>
    </source>
</evidence>
<dbReference type="SUPFAM" id="SSF52540">
    <property type="entry name" value="P-loop containing nucleoside triphosphate hydrolases"/>
    <property type="match status" value="1"/>
</dbReference>
<dbReference type="AlphaFoldDB" id="A0AA40AXA1"/>
<gene>
    <name evidence="2" type="ORF">B0T21DRAFT_294281</name>
</gene>
<dbReference type="EMBL" id="JAUKTV010000011">
    <property type="protein sequence ID" value="KAK0723672.1"/>
    <property type="molecule type" value="Genomic_DNA"/>
</dbReference>
<reference evidence="2" key="1">
    <citation type="submission" date="2023-06" db="EMBL/GenBank/DDBJ databases">
        <title>Genome-scale phylogeny and comparative genomics of the fungal order Sordariales.</title>
        <authorList>
            <consortium name="Lawrence Berkeley National Laboratory"/>
            <person name="Hensen N."/>
            <person name="Bonometti L."/>
            <person name="Westerberg I."/>
            <person name="Brannstrom I.O."/>
            <person name="Guillou S."/>
            <person name="Cros-Aarteil S."/>
            <person name="Calhoun S."/>
            <person name="Haridas S."/>
            <person name="Kuo A."/>
            <person name="Mondo S."/>
            <person name="Pangilinan J."/>
            <person name="Riley R."/>
            <person name="Labutti K."/>
            <person name="Andreopoulos B."/>
            <person name="Lipzen A."/>
            <person name="Chen C."/>
            <person name="Yanf M."/>
            <person name="Daum C."/>
            <person name="Ng V."/>
            <person name="Clum A."/>
            <person name="Steindorff A."/>
            <person name="Ohm R."/>
            <person name="Martin F."/>
            <person name="Silar P."/>
            <person name="Natvig D."/>
            <person name="Lalanne C."/>
            <person name="Gautier V."/>
            <person name="Ament-Velasquez S.L."/>
            <person name="Kruys A."/>
            <person name="Hutchinson M.I."/>
            <person name="Powell A.J."/>
            <person name="Barry K."/>
            <person name="Miller A.N."/>
            <person name="Grigoriev I.V."/>
            <person name="Debuchy R."/>
            <person name="Gladieux P."/>
            <person name="Thoren M.H."/>
            <person name="Johannesson H."/>
        </authorList>
    </citation>
    <scope>NUCLEOTIDE SEQUENCE</scope>
    <source>
        <strain evidence="2">CBS 540.89</strain>
    </source>
</reference>
<accession>A0AA40AXA1</accession>
<dbReference type="InterPro" id="IPR027417">
    <property type="entry name" value="P-loop_NTPase"/>
</dbReference>
<proteinExistence type="predicted"/>
<protein>
    <recommendedName>
        <fullName evidence="4">P-loop containing nucleoside triphosphate hydrolase protein</fullName>
    </recommendedName>
</protein>
<keyword evidence="3" id="KW-1185">Reference proteome</keyword>